<evidence type="ECO:0000313" key="2">
    <source>
        <dbReference type="Proteomes" id="UP000184603"/>
    </source>
</evidence>
<keyword evidence="2" id="KW-1185">Reference proteome</keyword>
<sequence length="107" mass="12357">MDTYQENFEKYQALKTYAARTGISVTALRKLADREFRNHLIQLHGDGSPLSEITGYLSAFYDLDISPQHLRKLLKITGGDTWNAAILNYRQYRHVRRQEKLISAIGD</sequence>
<accession>A0A1M7YK47</accession>
<organism evidence="1 2">
    <name type="scientific">Desulfopila aestuarii DSM 18488</name>
    <dbReference type="NCBI Taxonomy" id="1121416"/>
    <lineage>
        <taxon>Bacteria</taxon>
        <taxon>Pseudomonadati</taxon>
        <taxon>Thermodesulfobacteriota</taxon>
        <taxon>Desulfobulbia</taxon>
        <taxon>Desulfobulbales</taxon>
        <taxon>Desulfocapsaceae</taxon>
        <taxon>Desulfopila</taxon>
    </lineage>
</organism>
<proteinExistence type="predicted"/>
<gene>
    <name evidence="1" type="ORF">SAMN02745220_04862</name>
</gene>
<protein>
    <submittedName>
        <fullName evidence="1">Uncharacterized protein</fullName>
    </submittedName>
</protein>
<dbReference type="EMBL" id="FRFE01000044">
    <property type="protein sequence ID" value="SHO52972.1"/>
    <property type="molecule type" value="Genomic_DNA"/>
</dbReference>
<dbReference type="Proteomes" id="UP000184603">
    <property type="component" value="Unassembled WGS sequence"/>
</dbReference>
<evidence type="ECO:0000313" key="1">
    <source>
        <dbReference type="EMBL" id="SHO52972.1"/>
    </source>
</evidence>
<reference evidence="1 2" key="1">
    <citation type="submission" date="2016-12" db="EMBL/GenBank/DDBJ databases">
        <authorList>
            <person name="Song W.-J."/>
            <person name="Kurnit D.M."/>
        </authorList>
    </citation>
    <scope>NUCLEOTIDE SEQUENCE [LARGE SCALE GENOMIC DNA]</scope>
    <source>
        <strain evidence="1 2">DSM 18488</strain>
    </source>
</reference>
<name>A0A1M7YK47_9BACT</name>
<dbReference type="RefSeq" id="WP_073616578.1">
    <property type="nucleotide sequence ID" value="NZ_FRFE01000044.1"/>
</dbReference>
<dbReference type="AlphaFoldDB" id="A0A1M7YK47"/>
<dbReference type="STRING" id="1121416.SAMN02745220_04862"/>